<reference evidence="1" key="1">
    <citation type="submission" date="2018-11" db="EMBL/GenBank/DDBJ databases">
        <authorList>
            <consortium name="Pathogen Informatics"/>
        </authorList>
    </citation>
    <scope>NUCLEOTIDE SEQUENCE</scope>
</reference>
<organism evidence="1 2">
    <name type="scientific">Protopolystoma xenopodis</name>
    <dbReference type="NCBI Taxonomy" id="117903"/>
    <lineage>
        <taxon>Eukaryota</taxon>
        <taxon>Metazoa</taxon>
        <taxon>Spiralia</taxon>
        <taxon>Lophotrochozoa</taxon>
        <taxon>Platyhelminthes</taxon>
        <taxon>Monogenea</taxon>
        <taxon>Polyopisthocotylea</taxon>
        <taxon>Polystomatidea</taxon>
        <taxon>Polystomatidae</taxon>
        <taxon>Protopolystoma</taxon>
    </lineage>
</organism>
<name>A0A3S5FC56_9PLAT</name>
<accession>A0A3S5FC56</accession>
<keyword evidence="2" id="KW-1185">Reference proteome</keyword>
<dbReference type="Proteomes" id="UP000784294">
    <property type="component" value="Unassembled WGS sequence"/>
</dbReference>
<comment type="caution">
    <text evidence="1">The sequence shown here is derived from an EMBL/GenBank/DDBJ whole genome shotgun (WGS) entry which is preliminary data.</text>
</comment>
<evidence type="ECO:0000313" key="1">
    <source>
        <dbReference type="EMBL" id="VEL10402.1"/>
    </source>
</evidence>
<dbReference type="EMBL" id="CAAALY010008917">
    <property type="protein sequence ID" value="VEL10402.1"/>
    <property type="molecule type" value="Genomic_DNA"/>
</dbReference>
<protein>
    <submittedName>
        <fullName evidence="1">Uncharacterized protein</fullName>
    </submittedName>
</protein>
<sequence>MYSSFVQNHSSILPSISSLHTNGYLDDFGYFPLSVHAGHHIDSVSSSSLLSTACDTNASDHNPFDISAPMVLSTITPHCLALAEMTRTLEQERMAMQNELDRRLEDSTRLHTVQLADVEAQRTLLENRLADVQICQQQLSDELNVVLNKLHSKVSHESDSYSIYHFILLFISF</sequence>
<evidence type="ECO:0000313" key="2">
    <source>
        <dbReference type="Proteomes" id="UP000784294"/>
    </source>
</evidence>
<gene>
    <name evidence="1" type="ORF">PXEA_LOCUS3842</name>
</gene>
<proteinExistence type="predicted"/>
<dbReference type="AlphaFoldDB" id="A0A3S5FC56"/>